<dbReference type="GeneTree" id="ENSGT01010000228960"/>
<dbReference type="OrthoDB" id="73273at2759"/>
<name>A0A8C6XS43_NAJNA</name>
<evidence type="ECO:0000313" key="2">
    <source>
        <dbReference type="Ensembl" id="ENSNNAP00000018778.1"/>
    </source>
</evidence>
<feature type="transmembrane region" description="Helical" evidence="1">
    <location>
        <begin position="12"/>
        <end position="34"/>
    </location>
</feature>
<sequence length="100" mass="11007">HIYDSCSVLGHVIPFCHFLTCKVILMSCWIYIIISTITSIFALAIALITSTSLPVGILLVSYVKNQNGIFKVFIHPTLSIIFYNNSCSSGSPSFLICFGK</sequence>
<keyword evidence="1" id="KW-0812">Transmembrane</keyword>
<reference evidence="2" key="2">
    <citation type="submission" date="2025-09" db="UniProtKB">
        <authorList>
            <consortium name="Ensembl"/>
        </authorList>
    </citation>
    <scope>IDENTIFICATION</scope>
</reference>
<feature type="transmembrane region" description="Helical" evidence="1">
    <location>
        <begin position="40"/>
        <end position="63"/>
    </location>
</feature>
<reference evidence="2" key="1">
    <citation type="submission" date="2025-08" db="UniProtKB">
        <authorList>
            <consortium name="Ensembl"/>
        </authorList>
    </citation>
    <scope>IDENTIFICATION</scope>
</reference>
<organism evidence="2 3">
    <name type="scientific">Naja naja</name>
    <name type="common">Indian cobra</name>
    <dbReference type="NCBI Taxonomy" id="35670"/>
    <lineage>
        <taxon>Eukaryota</taxon>
        <taxon>Metazoa</taxon>
        <taxon>Chordata</taxon>
        <taxon>Craniata</taxon>
        <taxon>Vertebrata</taxon>
        <taxon>Euteleostomi</taxon>
        <taxon>Lepidosauria</taxon>
        <taxon>Squamata</taxon>
        <taxon>Bifurcata</taxon>
        <taxon>Unidentata</taxon>
        <taxon>Episquamata</taxon>
        <taxon>Toxicofera</taxon>
        <taxon>Serpentes</taxon>
        <taxon>Colubroidea</taxon>
        <taxon>Elapidae</taxon>
        <taxon>Elapinae</taxon>
        <taxon>Naja</taxon>
    </lineage>
</organism>
<dbReference type="Proteomes" id="UP000694559">
    <property type="component" value="Unplaced"/>
</dbReference>
<proteinExistence type="predicted"/>
<dbReference type="AlphaFoldDB" id="A0A8C6XS43"/>
<protein>
    <submittedName>
        <fullName evidence="2">Uncharacterized protein</fullName>
    </submittedName>
</protein>
<evidence type="ECO:0000313" key="3">
    <source>
        <dbReference type="Proteomes" id="UP000694559"/>
    </source>
</evidence>
<keyword evidence="1" id="KW-1133">Transmembrane helix</keyword>
<evidence type="ECO:0000256" key="1">
    <source>
        <dbReference type="SAM" id="Phobius"/>
    </source>
</evidence>
<accession>A0A8C6XS43</accession>
<keyword evidence="1" id="KW-0472">Membrane</keyword>
<keyword evidence="3" id="KW-1185">Reference proteome</keyword>
<dbReference type="Ensembl" id="ENSNNAT00000019717.1">
    <property type="protein sequence ID" value="ENSNNAP00000018778.1"/>
    <property type="gene ID" value="ENSNNAG00000012572.1"/>
</dbReference>